<dbReference type="AlphaFoldDB" id="A0A084UCT8"/>
<reference evidence="3 4" key="1">
    <citation type="submission" date="2014-05" db="EMBL/GenBank/DDBJ databases">
        <title>Draft Genome Sequence of Nitratireductor basaltis Strain UMTGB225, A Marine Bacterium Isolated from Green Barrel Tunicate.</title>
        <authorList>
            <person name="Gan H.Y."/>
        </authorList>
    </citation>
    <scope>NUCLEOTIDE SEQUENCE [LARGE SCALE GENOMIC DNA]</scope>
    <source>
        <strain evidence="3 4">UMTGB225</strain>
    </source>
</reference>
<sequence>MIGALAKMGMLTMLAFTLAACVGAGRGLETTARSIDRELTTATIAPQKPTLPEIMLEDIPFMLSALTNVPEEADSTQSLRWENVETGARGVLTASATTADTPSCRAVTTTRESFEGINLYQGEACRLPSGSWFMKHLEKL</sequence>
<dbReference type="STRING" id="472175.EL18_01814"/>
<dbReference type="EMBL" id="JMQM01000001">
    <property type="protein sequence ID" value="KFB10774.1"/>
    <property type="molecule type" value="Genomic_DNA"/>
</dbReference>
<feature type="signal peptide" evidence="1">
    <location>
        <begin position="1"/>
        <end position="19"/>
    </location>
</feature>
<dbReference type="PATRIC" id="fig|472175.3.peg.1823"/>
<keyword evidence="1" id="KW-0732">Signal</keyword>
<dbReference type="Proteomes" id="UP000053675">
    <property type="component" value="Unassembled WGS sequence"/>
</dbReference>
<dbReference type="PROSITE" id="PS51257">
    <property type="entry name" value="PROKAR_LIPOPROTEIN"/>
    <property type="match status" value="1"/>
</dbReference>
<name>A0A084UCT8_9HYPH</name>
<organism evidence="3 4">
    <name type="scientific">Nitratireductor basaltis</name>
    <dbReference type="NCBI Taxonomy" id="472175"/>
    <lineage>
        <taxon>Bacteria</taxon>
        <taxon>Pseudomonadati</taxon>
        <taxon>Pseudomonadota</taxon>
        <taxon>Alphaproteobacteria</taxon>
        <taxon>Hyphomicrobiales</taxon>
        <taxon>Phyllobacteriaceae</taxon>
        <taxon>Nitratireductor</taxon>
    </lineage>
</organism>
<evidence type="ECO:0000313" key="4">
    <source>
        <dbReference type="Proteomes" id="UP000053675"/>
    </source>
</evidence>
<dbReference type="Pfam" id="PF16998">
    <property type="entry name" value="17kDa_Anti_2"/>
    <property type="match status" value="1"/>
</dbReference>
<comment type="caution">
    <text evidence="3">The sequence shown here is derived from an EMBL/GenBank/DDBJ whole genome shotgun (WGS) entry which is preliminary data.</text>
</comment>
<proteinExistence type="predicted"/>
<protein>
    <recommendedName>
        <fullName evidence="2">Surface antigen domain-containing protein</fullName>
    </recommendedName>
</protein>
<feature type="chain" id="PRO_5001783172" description="Surface antigen domain-containing protein" evidence="1">
    <location>
        <begin position="20"/>
        <end position="140"/>
    </location>
</feature>
<feature type="domain" description="Surface antigen" evidence="2">
    <location>
        <begin position="29"/>
        <end position="139"/>
    </location>
</feature>
<evidence type="ECO:0000259" key="2">
    <source>
        <dbReference type="Pfam" id="PF16998"/>
    </source>
</evidence>
<evidence type="ECO:0000313" key="3">
    <source>
        <dbReference type="EMBL" id="KFB10774.1"/>
    </source>
</evidence>
<evidence type="ECO:0000256" key="1">
    <source>
        <dbReference type="SAM" id="SignalP"/>
    </source>
</evidence>
<keyword evidence="4" id="KW-1185">Reference proteome</keyword>
<dbReference type="eggNOG" id="COG4520">
    <property type="taxonomic scope" value="Bacteria"/>
</dbReference>
<gene>
    <name evidence="3" type="ORF">EL18_01814</name>
</gene>
<dbReference type="InterPro" id="IPR032635">
    <property type="entry name" value="Anti_2"/>
</dbReference>
<accession>A0A084UCT8</accession>